<evidence type="ECO:0000313" key="3">
    <source>
        <dbReference type="Proteomes" id="UP000789941"/>
    </source>
</evidence>
<dbReference type="Gene3D" id="3.40.50.150">
    <property type="entry name" value="Vaccinia Virus protein VP39"/>
    <property type="match status" value="1"/>
</dbReference>
<dbReference type="Pfam" id="PF13649">
    <property type="entry name" value="Methyltransf_25"/>
    <property type="match status" value="1"/>
</dbReference>
<comment type="caution">
    <text evidence="2">The sequence shown here is derived from an EMBL/GenBank/DDBJ whole genome shotgun (WGS) entry which is preliminary data.</text>
</comment>
<dbReference type="Proteomes" id="UP000789941">
    <property type="component" value="Unassembled WGS sequence"/>
</dbReference>
<protein>
    <recommendedName>
        <fullName evidence="1">Methyltransferase domain-containing protein</fullName>
    </recommendedName>
</protein>
<name>A0A5E4LMW5_9ARCH</name>
<evidence type="ECO:0000313" key="2">
    <source>
        <dbReference type="EMBL" id="VVC03324.1"/>
    </source>
</evidence>
<dbReference type="InterPro" id="IPR041698">
    <property type="entry name" value="Methyltransf_25"/>
</dbReference>
<gene>
    <name evidence="2" type="ORF">LFW2832_00291</name>
</gene>
<dbReference type="InterPro" id="IPR029063">
    <property type="entry name" value="SAM-dependent_MTases_sf"/>
</dbReference>
<dbReference type="SUPFAM" id="SSF53335">
    <property type="entry name" value="S-adenosyl-L-methionine-dependent methyltransferases"/>
    <property type="match status" value="1"/>
</dbReference>
<evidence type="ECO:0000259" key="1">
    <source>
        <dbReference type="Pfam" id="PF13649"/>
    </source>
</evidence>
<proteinExistence type="predicted"/>
<reference evidence="2 3" key="1">
    <citation type="submission" date="2019-08" db="EMBL/GenBank/DDBJ databases">
        <authorList>
            <person name="Vazquez-Campos X."/>
        </authorList>
    </citation>
    <scope>NUCLEOTIDE SEQUENCE [LARGE SCALE GENOMIC DNA]</scope>
    <source>
        <strain evidence="2">LFW-283_2</strain>
    </source>
</reference>
<dbReference type="CDD" id="cd02440">
    <property type="entry name" value="AdoMet_MTases"/>
    <property type="match status" value="1"/>
</dbReference>
<dbReference type="AlphaFoldDB" id="A0A5E4LMW5"/>
<feature type="domain" description="Methyltransferase" evidence="1">
    <location>
        <begin position="152"/>
        <end position="223"/>
    </location>
</feature>
<dbReference type="EMBL" id="CABMJJ010000007">
    <property type="protein sequence ID" value="VVC03324.1"/>
    <property type="molecule type" value="Genomic_DNA"/>
</dbReference>
<sequence>MDGRRQLRKDQVELPRPIAELLKGKVSVGRLFELVNEFAVEKRKRDLVIERAQVAIKQVYDGFTPEERVRFFAMLYDQFSDRYDEHMGIETRHYQAIEAVMQYAAPFLRMPMVDLTAGTGEPMKYAMGIIERSERKRELKIVEPLMAPVQDSDEVAINEISERMLAKAWAKLGKKVAHLNGSAYDFSLKGFRTVLCSQTFHLIKDEDKPRLVRAIHHALVPGGVAVVMEEDPFRISPTAPIESVALFIRAIAMPVSPQHLIGYFTANGFTKLQERAVAPIDEFHSMRLHLFEKR</sequence>
<accession>A0A5E4LMW5</accession>
<organism evidence="2 3">
    <name type="scientific">Candidatus Bilamarchaeum dharawalense</name>
    <dbReference type="NCBI Taxonomy" id="2885759"/>
    <lineage>
        <taxon>Archaea</taxon>
        <taxon>Candidatus Micrarchaeota</taxon>
        <taxon>Candidatus Micrarchaeia</taxon>
        <taxon>Candidatus Anstonellales</taxon>
        <taxon>Candidatus Bilamarchaeaceae</taxon>
        <taxon>Candidatus Bilamarchaeum</taxon>
    </lineage>
</organism>